<evidence type="ECO:0000313" key="5">
    <source>
        <dbReference type="Proteomes" id="UP000321201"/>
    </source>
</evidence>
<dbReference type="EMBL" id="VPFL01000004">
    <property type="protein sequence ID" value="TXF12857.1"/>
    <property type="molecule type" value="Genomic_DNA"/>
</dbReference>
<reference evidence="4 5" key="1">
    <citation type="submission" date="2019-08" db="EMBL/GenBank/DDBJ databases">
        <title>Pelomicrobium methylotrophicum gen. nov., sp. nov. a moderately thermophilic, facultatively anaerobic, lithoautotrophic and methylotrophic bacterium isolated from a terrestrial mud volcano.</title>
        <authorList>
            <person name="Slobodkina G.B."/>
            <person name="Merkel A.Y."/>
            <person name="Slobodkin A.I."/>
        </authorList>
    </citation>
    <scope>NUCLEOTIDE SEQUENCE [LARGE SCALE GENOMIC DNA]</scope>
    <source>
        <strain evidence="4 5">SM250</strain>
    </source>
</reference>
<dbReference type="Gene3D" id="1.25.40.10">
    <property type="entry name" value="Tetratricopeptide repeat domain"/>
    <property type="match status" value="2"/>
</dbReference>
<keyword evidence="1" id="KW-0802">TPR repeat</keyword>
<feature type="signal peptide" evidence="3">
    <location>
        <begin position="1"/>
        <end position="20"/>
    </location>
</feature>
<dbReference type="Proteomes" id="UP000321201">
    <property type="component" value="Unassembled WGS sequence"/>
</dbReference>
<feature type="repeat" description="TPR" evidence="1">
    <location>
        <begin position="185"/>
        <end position="218"/>
    </location>
</feature>
<dbReference type="InterPro" id="IPR019734">
    <property type="entry name" value="TPR_rpt"/>
</dbReference>
<proteinExistence type="predicted"/>
<feature type="repeat" description="TPR" evidence="1">
    <location>
        <begin position="253"/>
        <end position="286"/>
    </location>
</feature>
<keyword evidence="5" id="KW-1185">Reference proteome</keyword>
<protein>
    <submittedName>
        <fullName evidence="4">Tetratricopeptide repeat protein</fullName>
    </submittedName>
</protein>
<dbReference type="InterPro" id="IPR052943">
    <property type="entry name" value="TMTC_O-mannosyl-trnsfr"/>
</dbReference>
<dbReference type="InterPro" id="IPR011990">
    <property type="entry name" value="TPR-like_helical_dom_sf"/>
</dbReference>
<evidence type="ECO:0000256" key="3">
    <source>
        <dbReference type="SAM" id="SignalP"/>
    </source>
</evidence>
<comment type="caution">
    <text evidence="4">The sequence shown here is derived from an EMBL/GenBank/DDBJ whole genome shotgun (WGS) entry which is preliminary data.</text>
</comment>
<evidence type="ECO:0000313" key="4">
    <source>
        <dbReference type="EMBL" id="TXF12857.1"/>
    </source>
</evidence>
<name>A0A5C7EKP2_9PROT</name>
<dbReference type="Pfam" id="PF13432">
    <property type="entry name" value="TPR_16"/>
    <property type="match status" value="2"/>
</dbReference>
<feature type="compositionally biased region" description="Low complexity" evidence="2">
    <location>
        <begin position="81"/>
        <end position="90"/>
    </location>
</feature>
<dbReference type="InParanoid" id="A0A5C7EKP2"/>
<dbReference type="PANTHER" id="PTHR44809:SF1">
    <property type="entry name" value="PROTEIN O-MANNOSYL-TRANSFERASE TMTC1"/>
    <property type="match status" value="1"/>
</dbReference>
<feature type="chain" id="PRO_5022725752" evidence="3">
    <location>
        <begin position="21"/>
        <end position="338"/>
    </location>
</feature>
<sequence>MNSKAWLLALVGLPFVPALADGLHPWREVPRPPLATVAPRAGAFAPIPLAHGAAVPAPERYRSGPAMEEKKLFPPGDRAPAHPAGATPAAQVSTLKTKPAGTAEVAPLRASGPPDGIAPSPSSASQAKGSEPAEAGPSKIQIERSRTSPAVDPALAAAYQALQAGALNAAEKHYRSLLARQERNRDALLGLAAIAAKRNQPEVARGYYRRVLELDPRDPMATAGLLALERPAWDPAAVESRLKTLIAGQPEAAVLHFSLGNHYADQSRWGEARQAYFQAFKYDPTNADYAYNLAVSLDHLDAPRLAGQYYRRALALAETRPAAFDRSAVQARLRELGQ</sequence>
<organism evidence="4 5">
    <name type="scientific">Pelomicrobium methylotrophicum</name>
    <dbReference type="NCBI Taxonomy" id="2602750"/>
    <lineage>
        <taxon>Bacteria</taxon>
        <taxon>Pseudomonadati</taxon>
        <taxon>Pseudomonadota</taxon>
        <taxon>Hydrogenophilia</taxon>
        <taxon>Hydrogenophilia incertae sedis</taxon>
        <taxon>Pelomicrobium</taxon>
    </lineage>
</organism>
<accession>A0A5C7EKP2</accession>
<feature type="region of interest" description="Disordered" evidence="2">
    <location>
        <begin position="67"/>
        <end position="93"/>
    </location>
</feature>
<dbReference type="SMART" id="SM00028">
    <property type="entry name" value="TPR"/>
    <property type="match status" value="3"/>
</dbReference>
<evidence type="ECO:0000256" key="2">
    <source>
        <dbReference type="SAM" id="MobiDB-lite"/>
    </source>
</evidence>
<feature type="region of interest" description="Disordered" evidence="2">
    <location>
        <begin position="105"/>
        <end position="147"/>
    </location>
</feature>
<dbReference type="AlphaFoldDB" id="A0A5C7EKP2"/>
<dbReference type="PANTHER" id="PTHR44809">
    <property type="match status" value="1"/>
</dbReference>
<dbReference type="RefSeq" id="WP_147798938.1">
    <property type="nucleotide sequence ID" value="NZ_VPFL01000004.1"/>
</dbReference>
<dbReference type="OrthoDB" id="5612599at2"/>
<dbReference type="SUPFAM" id="SSF48452">
    <property type="entry name" value="TPR-like"/>
    <property type="match status" value="1"/>
</dbReference>
<gene>
    <name evidence="4" type="ORF">FR698_04255</name>
</gene>
<keyword evidence="3" id="KW-0732">Signal</keyword>
<dbReference type="PROSITE" id="PS50005">
    <property type="entry name" value="TPR"/>
    <property type="match status" value="2"/>
</dbReference>
<evidence type="ECO:0000256" key="1">
    <source>
        <dbReference type="PROSITE-ProRule" id="PRU00339"/>
    </source>
</evidence>